<dbReference type="GO" id="GO:0015031">
    <property type="term" value="P:protein transport"/>
    <property type="evidence" value="ECO:0007669"/>
    <property type="project" value="UniProtKB-KW"/>
</dbReference>
<feature type="region of interest" description="Disordered" evidence="2">
    <location>
        <begin position="1"/>
        <end position="36"/>
    </location>
</feature>
<keyword evidence="1" id="KW-0809">Transit peptide</keyword>
<comment type="subcellular location">
    <subcellularLocation>
        <location evidence="1">Mitochondrion inner membrane</location>
        <topology evidence="1">Single-pass membrane protein</topology>
    </subcellularLocation>
</comment>
<protein>
    <recommendedName>
        <fullName evidence="1">Mitochondrial import inner membrane translocase subunit TIM50</fullName>
    </recommendedName>
</protein>
<sequence>MDKVKMDTGTAKDFSKEHVTGKRKKKRGNTRKEKIVGEFLSTSRDGTMPSLHLSEGHPNLLVGEKVISLNGLSTEIMLDEGIGHAEGRSAPSTCNAFTVKDAEVLCHRMAPFASVRRKLLVLDINGLLADIVFPAPKHCEGDIKVYGRAVFRRPFCDDFLKFCFQNFYVGIWSSRTKRIIDKVVSYLLGDQKDKLLFCWDMTHSTQTGFKTLENRHKPLVCKELRKIWEHDDPSWPWKKGDYNESNTLLLDDSPYKALLNPLHTAIFPHPYQYSDKNDNLLGPGGDLRVYLEGLVTSENVQKYVERHPFGQRPISEQNLSWEFYNQVINQMSNVEPRT</sequence>
<dbReference type="Pfam" id="PF03031">
    <property type="entry name" value="NIF"/>
    <property type="match status" value="1"/>
</dbReference>
<evidence type="ECO:0000256" key="1">
    <source>
        <dbReference type="RuleBase" id="RU365079"/>
    </source>
</evidence>
<comment type="function">
    <text evidence="1">Essential component of the TIM23 complex, a complex that mediates the translocation of transit peptide-containing proteins across the mitochondrial inner membrane.</text>
</comment>
<organism evidence="4 5">
    <name type="scientific">Perilla frutescens var. hirtella</name>
    <name type="common">Perilla citriodora</name>
    <name type="synonym">Perilla setoyensis</name>
    <dbReference type="NCBI Taxonomy" id="608512"/>
    <lineage>
        <taxon>Eukaryota</taxon>
        <taxon>Viridiplantae</taxon>
        <taxon>Streptophyta</taxon>
        <taxon>Embryophyta</taxon>
        <taxon>Tracheophyta</taxon>
        <taxon>Spermatophyta</taxon>
        <taxon>Magnoliopsida</taxon>
        <taxon>eudicotyledons</taxon>
        <taxon>Gunneridae</taxon>
        <taxon>Pentapetalae</taxon>
        <taxon>asterids</taxon>
        <taxon>lamiids</taxon>
        <taxon>Lamiales</taxon>
        <taxon>Lamiaceae</taxon>
        <taxon>Nepetoideae</taxon>
        <taxon>Elsholtzieae</taxon>
        <taxon>Perilla</taxon>
    </lineage>
</organism>
<dbReference type="InterPro" id="IPR004274">
    <property type="entry name" value="FCP1_dom"/>
</dbReference>
<comment type="caution">
    <text evidence="4">The sequence shown here is derived from an EMBL/GenBank/DDBJ whole genome shotgun (WGS) entry which is preliminary data.</text>
</comment>
<dbReference type="PANTHER" id="PTHR12210">
    <property type="entry name" value="DULLARD PROTEIN PHOSPHATASE"/>
    <property type="match status" value="1"/>
</dbReference>
<name>A0AAD4J9J8_PERFH</name>
<accession>A0AAD4J9J8</accession>
<dbReference type="SMART" id="SM00577">
    <property type="entry name" value="CPDc"/>
    <property type="match status" value="1"/>
</dbReference>
<keyword evidence="5" id="KW-1185">Reference proteome</keyword>
<keyword evidence="1" id="KW-0813">Transport</keyword>
<feature type="domain" description="FCP1 homology" evidence="3">
    <location>
        <begin position="113"/>
        <end position="294"/>
    </location>
</feature>
<comment type="subunit">
    <text evidence="1">Component of the TIM23 complex.</text>
</comment>
<evidence type="ECO:0000259" key="3">
    <source>
        <dbReference type="PROSITE" id="PS50969"/>
    </source>
</evidence>
<evidence type="ECO:0000313" key="4">
    <source>
        <dbReference type="EMBL" id="KAH6829700.1"/>
    </source>
</evidence>
<keyword evidence="1" id="KW-0496">Mitochondrion</keyword>
<keyword evidence="1" id="KW-0811">Translocation</keyword>
<dbReference type="Proteomes" id="UP001190926">
    <property type="component" value="Unassembled WGS sequence"/>
</dbReference>
<dbReference type="EMBL" id="SDAM02000106">
    <property type="protein sequence ID" value="KAH6829700.1"/>
    <property type="molecule type" value="Genomic_DNA"/>
</dbReference>
<gene>
    <name evidence="4" type="ORF">C2S53_020531</name>
</gene>
<comment type="similarity">
    <text evidence="1">Belongs to the TIM50 family.</text>
</comment>
<evidence type="ECO:0000256" key="2">
    <source>
        <dbReference type="SAM" id="MobiDB-lite"/>
    </source>
</evidence>
<dbReference type="Gene3D" id="3.40.50.1000">
    <property type="entry name" value="HAD superfamily/HAD-like"/>
    <property type="match status" value="1"/>
</dbReference>
<dbReference type="InterPro" id="IPR036412">
    <property type="entry name" value="HAD-like_sf"/>
</dbReference>
<dbReference type="FunFam" id="3.40.50.1000:FF:000257">
    <property type="entry name" value="Haloacid dehalogenase-like hydrolase (HAD) superfamily protein"/>
    <property type="match status" value="1"/>
</dbReference>
<dbReference type="GO" id="GO:0005744">
    <property type="term" value="C:TIM23 mitochondrial import inner membrane translocase complex"/>
    <property type="evidence" value="ECO:0007669"/>
    <property type="project" value="UniProtKB-UniRule"/>
</dbReference>
<evidence type="ECO:0000313" key="5">
    <source>
        <dbReference type="Proteomes" id="UP001190926"/>
    </source>
</evidence>
<dbReference type="AlphaFoldDB" id="A0AAD4J9J8"/>
<keyword evidence="1" id="KW-0653">Protein transport</keyword>
<dbReference type="PROSITE" id="PS50969">
    <property type="entry name" value="FCP1"/>
    <property type="match status" value="1"/>
</dbReference>
<proteinExistence type="inferred from homology"/>
<dbReference type="SUPFAM" id="SSF56784">
    <property type="entry name" value="HAD-like"/>
    <property type="match status" value="1"/>
</dbReference>
<dbReference type="InterPro" id="IPR050365">
    <property type="entry name" value="TIM50"/>
</dbReference>
<reference evidence="4 5" key="1">
    <citation type="journal article" date="2021" name="Nat. Commun.">
        <title>Incipient diploidization of the medicinal plant Perilla within 10,000 years.</title>
        <authorList>
            <person name="Zhang Y."/>
            <person name="Shen Q."/>
            <person name="Leng L."/>
            <person name="Zhang D."/>
            <person name="Chen S."/>
            <person name="Shi Y."/>
            <person name="Ning Z."/>
            <person name="Chen S."/>
        </authorList>
    </citation>
    <scope>NUCLEOTIDE SEQUENCE [LARGE SCALE GENOMIC DNA]</scope>
    <source>
        <strain evidence="5">cv. PC099</strain>
    </source>
</reference>
<dbReference type="GO" id="GO:0016787">
    <property type="term" value="F:hydrolase activity"/>
    <property type="evidence" value="ECO:0007669"/>
    <property type="project" value="UniProtKB-KW"/>
</dbReference>
<dbReference type="InterPro" id="IPR023214">
    <property type="entry name" value="HAD_sf"/>
</dbReference>